<keyword evidence="3" id="KW-1185">Reference proteome</keyword>
<dbReference type="RefSeq" id="WP_059754859.1">
    <property type="nucleotide sequence ID" value="NZ_LDUG01000021.1"/>
</dbReference>
<dbReference type="Proteomes" id="UP000064243">
    <property type="component" value="Unassembled WGS sequence"/>
</dbReference>
<evidence type="ECO:0000259" key="1">
    <source>
        <dbReference type="Pfam" id="PF02120"/>
    </source>
</evidence>
<comment type="caution">
    <text evidence="2">The sequence shown here is derived from an EMBL/GenBank/DDBJ whole genome shotgun (WGS) entry which is preliminary data.</text>
</comment>
<protein>
    <recommendedName>
        <fullName evidence="1">Flagellar hook-length control protein-like C-terminal domain-containing protein</fullName>
    </recommendedName>
</protein>
<dbReference type="EMBL" id="LDUG01000021">
    <property type="protein sequence ID" value="KVW96073.1"/>
    <property type="molecule type" value="Genomic_DNA"/>
</dbReference>
<dbReference type="InterPro" id="IPR021136">
    <property type="entry name" value="Flagellar_hook_control-like_C"/>
</dbReference>
<gene>
    <name evidence="2" type="ORF">ABW22_08555</name>
</gene>
<evidence type="ECO:0000313" key="3">
    <source>
        <dbReference type="Proteomes" id="UP000064243"/>
    </source>
</evidence>
<reference evidence="2 3" key="1">
    <citation type="journal article" date="2015" name="Appl. Environ. Microbiol.">
        <title>Aerobic and Anaerobic Thiosulfate Oxidation by a Cold-Adapted, Subglacial Chemoautotroph.</title>
        <authorList>
            <person name="Harrold Z.R."/>
            <person name="Skidmore M.L."/>
            <person name="Hamilton T.L."/>
            <person name="Desch L."/>
            <person name="Amada K."/>
            <person name="van Gelder W."/>
            <person name="Glover K."/>
            <person name="Roden E.E."/>
            <person name="Boyd E.S."/>
        </authorList>
    </citation>
    <scope>NUCLEOTIDE SEQUENCE [LARGE SCALE GENOMIC DNA]</scope>
    <source>
        <strain evidence="2 3">RG</strain>
    </source>
</reference>
<sequence length="355" mass="37891">MFPVQYLARILDVPPTPDAPGRPLSGLVGVQPVLNATERDQAGPRAAFDQLTVGQTLTGLVKSQAKGISMVEVEGQTVAMRLPHPAAAGDTLRLRFAGHMPQAVFLLAPPESAASDAPQLSQTARMLSDLMQQLPGRNALPTLTPPGPLLDQPTTNPALIALALRTALVRSGLFYESHLANWAVGQDSLDGLMHEPQNKLAAAEAARAAANPLALLNAAEAAGQKPLNPMHALLSQQLQVLESPQFVWRSEVWPGQTLEWLLRHESEQAQDHSAATAANETDAGWESKLKLTLPQLGTLTVHIKLDANQAFSIRVVPAQAEVEPLLRQNQGRLIEQLAAAGCTLQALTVQHDGDA</sequence>
<feature type="domain" description="Flagellar hook-length control protein-like C-terminal" evidence="1">
    <location>
        <begin position="278"/>
        <end position="354"/>
    </location>
</feature>
<organism evidence="2 3">
    <name type="scientific">Thiobacillus denitrificans</name>
    <dbReference type="NCBI Taxonomy" id="36861"/>
    <lineage>
        <taxon>Bacteria</taxon>
        <taxon>Pseudomonadati</taxon>
        <taxon>Pseudomonadota</taxon>
        <taxon>Betaproteobacteria</taxon>
        <taxon>Nitrosomonadales</taxon>
        <taxon>Thiobacillaceae</taxon>
        <taxon>Thiobacillus</taxon>
    </lineage>
</organism>
<proteinExistence type="predicted"/>
<dbReference type="Gene3D" id="3.30.750.140">
    <property type="match status" value="1"/>
</dbReference>
<dbReference type="Pfam" id="PF02120">
    <property type="entry name" value="Flg_hook"/>
    <property type="match status" value="1"/>
</dbReference>
<evidence type="ECO:0000313" key="2">
    <source>
        <dbReference type="EMBL" id="KVW96073.1"/>
    </source>
</evidence>
<dbReference type="PATRIC" id="fig|36861.3.peg.1368"/>
<name>A0A106BPS1_THIDE</name>
<dbReference type="InterPro" id="IPR038610">
    <property type="entry name" value="FliK-like_C_sf"/>
</dbReference>
<accession>A0A106BPS1</accession>
<dbReference type="AlphaFoldDB" id="A0A106BPS1"/>
<dbReference type="STRING" id="1123392.GCA_000376425_02375"/>
<dbReference type="OrthoDB" id="5296742at2"/>